<dbReference type="Gene3D" id="3.90.1010.10">
    <property type="match status" value="1"/>
</dbReference>
<reference evidence="2 3" key="1">
    <citation type="submission" date="2023-02" db="EMBL/GenBank/DDBJ databases">
        <title>Genome sequence of Lacticaseibacillus sp. KACC 23028.</title>
        <authorList>
            <person name="Kim S."/>
            <person name="Heo J."/>
            <person name="Kwon S.-W."/>
        </authorList>
    </citation>
    <scope>NUCLEOTIDE SEQUENCE [LARGE SCALE GENOMIC DNA]</scope>
    <source>
        <strain evidence="2 3">KACC 23028</strain>
    </source>
</reference>
<organism evidence="2 3">
    <name type="scientific">Lacticaseibacillus pabuli</name>
    <dbReference type="NCBI Taxonomy" id="3025672"/>
    <lineage>
        <taxon>Bacteria</taxon>
        <taxon>Bacillati</taxon>
        <taxon>Bacillota</taxon>
        <taxon>Bacilli</taxon>
        <taxon>Lactobacillales</taxon>
        <taxon>Lactobacillaceae</taxon>
        <taxon>Lacticaseibacillus</taxon>
    </lineage>
</organism>
<feature type="domain" description="NIF system FeS cluster assembly NifU N-terminal" evidence="1">
    <location>
        <begin position="10"/>
        <end position="91"/>
    </location>
</feature>
<evidence type="ECO:0000313" key="3">
    <source>
        <dbReference type="Proteomes" id="UP001220377"/>
    </source>
</evidence>
<accession>A0ABY7WNH3</accession>
<dbReference type="SUPFAM" id="SSF82649">
    <property type="entry name" value="SufE/NifU"/>
    <property type="match status" value="1"/>
</dbReference>
<dbReference type="Proteomes" id="UP001220377">
    <property type="component" value="Chromosome"/>
</dbReference>
<dbReference type="InterPro" id="IPR002871">
    <property type="entry name" value="NIF_FeS_clus_asmbl_NifU_N"/>
</dbReference>
<proteinExistence type="predicted"/>
<name>A0ABY7WNH3_9LACO</name>
<dbReference type="EMBL" id="CP117884">
    <property type="protein sequence ID" value="WDF81734.1"/>
    <property type="molecule type" value="Genomic_DNA"/>
</dbReference>
<protein>
    <submittedName>
        <fullName evidence="2">SUF system NifU family Fe-S cluster assembly protein</fullName>
    </submittedName>
</protein>
<evidence type="ECO:0000259" key="1">
    <source>
        <dbReference type="Pfam" id="PF01592"/>
    </source>
</evidence>
<keyword evidence="3" id="KW-1185">Reference proteome</keyword>
<dbReference type="Pfam" id="PF01592">
    <property type="entry name" value="NifU_N"/>
    <property type="match status" value="1"/>
</dbReference>
<evidence type="ECO:0000313" key="2">
    <source>
        <dbReference type="EMBL" id="WDF81734.1"/>
    </source>
</evidence>
<dbReference type="NCBIfam" id="TIGR01994">
    <property type="entry name" value="SUF_scaf_2"/>
    <property type="match status" value="1"/>
</dbReference>
<dbReference type="CDD" id="cd06664">
    <property type="entry name" value="IscU_like"/>
    <property type="match status" value="1"/>
</dbReference>
<dbReference type="RefSeq" id="WP_274258693.1">
    <property type="nucleotide sequence ID" value="NZ_CP117884.1"/>
</dbReference>
<sequence>MSLSRLDQLYREVILDAAARPAHCGTVAANAPQVHAVNSSCGDVLNLRASWNATGVLTGVAIDAQGCTISRASATLLVDAAHGKTALEVGRLCHDFNAMITTGAPMLGDEDAAALAGVRQFPARVKCALLAWDAMAQLLTEGGVRDAGDQEQ</sequence>
<gene>
    <name evidence="2" type="ORF">PQ472_07305</name>
</gene>